<dbReference type="GO" id="GO:0005886">
    <property type="term" value="C:plasma membrane"/>
    <property type="evidence" value="ECO:0007669"/>
    <property type="project" value="UniProtKB-SubCell"/>
</dbReference>
<keyword evidence="6" id="KW-0808">Transferase</keyword>
<evidence type="ECO:0000256" key="5">
    <source>
        <dbReference type="ARBA" id="ARBA00022553"/>
    </source>
</evidence>
<evidence type="ECO:0000256" key="7">
    <source>
        <dbReference type="ARBA" id="ARBA00022741"/>
    </source>
</evidence>
<dbReference type="InterPro" id="IPR050980">
    <property type="entry name" value="2C_sensor_his_kinase"/>
</dbReference>
<feature type="domain" description="Histidine kinase" evidence="11">
    <location>
        <begin position="238"/>
        <end position="450"/>
    </location>
</feature>
<keyword evidence="8" id="KW-0418">Kinase</keyword>
<keyword evidence="5" id="KW-0597">Phosphoprotein</keyword>
<dbReference type="PANTHER" id="PTHR44936">
    <property type="entry name" value="SENSOR PROTEIN CREC"/>
    <property type="match status" value="1"/>
</dbReference>
<dbReference type="InterPro" id="IPR005467">
    <property type="entry name" value="His_kinase_dom"/>
</dbReference>
<dbReference type="EMBL" id="AUYB01000120">
    <property type="protein sequence ID" value="KZN33940.1"/>
    <property type="molecule type" value="Genomic_DNA"/>
</dbReference>
<dbReference type="PRINTS" id="PR00344">
    <property type="entry name" value="BCTRLSENSOR"/>
</dbReference>
<keyword evidence="7" id="KW-0547">Nucleotide-binding</keyword>
<feature type="transmembrane region" description="Helical" evidence="10">
    <location>
        <begin position="12"/>
        <end position="34"/>
    </location>
</feature>
<dbReference type="SUPFAM" id="SSF55874">
    <property type="entry name" value="ATPase domain of HSP90 chaperone/DNA topoisomerase II/histidine kinase"/>
    <property type="match status" value="1"/>
</dbReference>
<comment type="caution">
    <text evidence="12">The sequence shown here is derived from an EMBL/GenBank/DDBJ whole genome shotgun (WGS) entry which is preliminary data.</text>
</comment>
<evidence type="ECO:0000256" key="9">
    <source>
        <dbReference type="ARBA" id="ARBA00022840"/>
    </source>
</evidence>
<dbReference type="InterPro" id="IPR036097">
    <property type="entry name" value="HisK_dim/P_sf"/>
</dbReference>
<keyword evidence="9" id="KW-0067">ATP-binding</keyword>
<dbReference type="InterPro" id="IPR003661">
    <property type="entry name" value="HisK_dim/P_dom"/>
</dbReference>
<dbReference type="EC" id="2.7.13.3" evidence="3"/>
<dbReference type="Proteomes" id="UP000076643">
    <property type="component" value="Unassembled WGS sequence"/>
</dbReference>
<dbReference type="GO" id="GO:0000155">
    <property type="term" value="F:phosphorelay sensor kinase activity"/>
    <property type="evidence" value="ECO:0007669"/>
    <property type="project" value="InterPro"/>
</dbReference>
<evidence type="ECO:0000256" key="8">
    <source>
        <dbReference type="ARBA" id="ARBA00022777"/>
    </source>
</evidence>
<feature type="transmembrane region" description="Helical" evidence="10">
    <location>
        <begin position="159"/>
        <end position="180"/>
    </location>
</feature>
<comment type="subcellular location">
    <subcellularLocation>
        <location evidence="2">Cell membrane</location>
        <topology evidence="2">Multi-pass membrane protein</topology>
    </subcellularLocation>
</comment>
<evidence type="ECO:0000313" key="12">
    <source>
        <dbReference type="EMBL" id="KZN33940.1"/>
    </source>
</evidence>
<evidence type="ECO:0000313" key="13">
    <source>
        <dbReference type="Proteomes" id="UP000076643"/>
    </source>
</evidence>
<organism evidence="12 13">
    <name type="scientific">Pseudoalteromonas luteoviolacea DSM 6061</name>
    <dbReference type="NCBI Taxonomy" id="1365250"/>
    <lineage>
        <taxon>Bacteria</taxon>
        <taxon>Pseudomonadati</taxon>
        <taxon>Pseudomonadota</taxon>
        <taxon>Gammaproteobacteria</taxon>
        <taxon>Alteromonadales</taxon>
        <taxon>Pseudoalteromonadaceae</taxon>
        <taxon>Pseudoalteromonas</taxon>
    </lineage>
</organism>
<keyword evidence="13" id="KW-1185">Reference proteome</keyword>
<dbReference type="Gene3D" id="6.10.340.10">
    <property type="match status" value="1"/>
</dbReference>
<dbReference type="SUPFAM" id="SSF47384">
    <property type="entry name" value="Homodimeric domain of signal transducing histidine kinase"/>
    <property type="match status" value="1"/>
</dbReference>
<name>A0A161XUD8_9GAMM</name>
<dbReference type="InterPro" id="IPR004358">
    <property type="entry name" value="Sig_transdc_His_kin-like_C"/>
</dbReference>
<accession>A0A161XUD8</accession>
<dbReference type="Gene3D" id="1.10.287.130">
    <property type="match status" value="1"/>
</dbReference>
<evidence type="ECO:0000256" key="3">
    <source>
        <dbReference type="ARBA" id="ARBA00012438"/>
    </source>
</evidence>
<reference evidence="12 13" key="1">
    <citation type="submission" date="2013-07" db="EMBL/GenBank/DDBJ databases">
        <title>Comparative Genomic and Metabolomic Analysis of Twelve Strains of Pseudoalteromonas luteoviolacea.</title>
        <authorList>
            <person name="Vynne N.G."/>
            <person name="Mansson M."/>
            <person name="Gram L."/>
        </authorList>
    </citation>
    <scope>NUCLEOTIDE SEQUENCE [LARGE SCALE GENOMIC DNA]</scope>
    <source>
        <strain evidence="12 13">DSM 6061</strain>
    </source>
</reference>
<gene>
    <name evidence="12" type="ORF">N475_19540</name>
</gene>
<evidence type="ECO:0000259" key="11">
    <source>
        <dbReference type="PROSITE" id="PS50109"/>
    </source>
</evidence>
<comment type="catalytic activity">
    <reaction evidence="1">
        <text>ATP + protein L-histidine = ADP + protein N-phospho-L-histidine.</text>
        <dbReference type="EC" id="2.7.13.3"/>
    </reaction>
</comment>
<dbReference type="Pfam" id="PF02518">
    <property type="entry name" value="HATPase_c"/>
    <property type="match status" value="1"/>
</dbReference>
<keyword evidence="10" id="KW-0472">Membrane</keyword>
<proteinExistence type="predicted"/>
<evidence type="ECO:0000256" key="1">
    <source>
        <dbReference type="ARBA" id="ARBA00000085"/>
    </source>
</evidence>
<dbReference type="PATRIC" id="fig|1365250.3.peg.3605"/>
<dbReference type="InterPro" id="IPR003594">
    <property type="entry name" value="HATPase_dom"/>
</dbReference>
<sequence>MGHKLKKRIHIFWHFYFGIMCSIVFVSMLTITYFSHIAEDYAIKAFILDVKQVVSRFEHKTIQSQQIESHGLKSKVLDGQQAKLFLNSIDYIDNIEGIAIYHDPQRDIYISAHEDIIKDRLLIIREIDFEQEFSQLSDFQKKEVLFIAEEDALNEQFQLTFVFSFVVTIAIVLLILLAWLKRMLKPIEQASIDWREGNLSSRISAKSPEPLYSLSLTMNKMAEDIENMIEEQKVMSYAMSHEIRNPLNGLSLSIEILARQHTFLNNDVTYAKLKRYAGELESLSLNILTLAKVSNVDSEAVFEKCDISNTIGARVDFFVEHNPNIDFEIAIESDIKLKGLPLYFELIIDNIVSNASRYTNSAVLVSLTRQANTVELTVTDDGPGIKSEHLDYVMMPFSRLDYSRNKVTGGFGLGLAIVNSVVKRLGGHVQLENNKTCSGLKVTILLPHED</sequence>
<dbReference type="SMART" id="SM00387">
    <property type="entry name" value="HATPase_c"/>
    <property type="match status" value="1"/>
</dbReference>
<dbReference type="PANTHER" id="PTHR44936:SF10">
    <property type="entry name" value="SENSOR PROTEIN RSTB"/>
    <property type="match status" value="1"/>
</dbReference>
<evidence type="ECO:0000256" key="6">
    <source>
        <dbReference type="ARBA" id="ARBA00022679"/>
    </source>
</evidence>
<dbReference type="InterPro" id="IPR036890">
    <property type="entry name" value="HATPase_C_sf"/>
</dbReference>
<protein>
    <recommendedName>
        <fullName evidence="3">histidine kinase</fullName>
        <ecNumber evidence="3">2.7.13.3</ecNumber>
    </recommendedName>
</protein>
<keyword evidence="10" id="KW-0812">Transmembrane</keyword>
<dbReference type="CDD" id="cd00082">
    <property type="entry name" value="HisKA"/>
    <property type="match status" value="1"/>
</dbReference>
<dbReference type="Gene3D" id="3.30.565.10">
    <property type="entry name" value="Histidine kinase-like ATPase, C-terminal domain"/>
    <property type="match status" value="1"/>
</dbReference>
<dbReference type="AlphaFoldDB" id="A0A161XUD8"/>
<dbReference type="PROSITE" id="PS50109">
    <property type="entry name" value="HIS_KIN"/>
    <property type="match status" value="1"/>
</dbReference>
<evidence type="ECO:0000256" key="4">
    <source>
        <dbReference type="ARBA" id="ARBA00022475"/>
    </source>
</evidence>
<keyword evidence="10" id="KW-1133">Transmembrane helix</keyword>
<evidence type="ECO:0000256" key="10">
    <source>
        <dbReference type="SAM" id="Phobius"/>
    </source>
</evidence>
<dbReference type="GO" id="GO:0005524">
    <property type="term" value="F:ATP binding"/>
    <property type="evidence" value="ECO:0007669"/>
    <property type="project" value="UniProtKB-KW"/>
</dbReference>
<keyword evidence="4" id="KW-1003">Cell membrane</keyword>
<evidence type="ECO:0000256" key="2">
    <source>
        <dbReference type="ARBA" id="ARBA00004651"/>
    </source>
</evidence>